<sequence>MAQPWGVSIDIGSTNTAGAYWDADSAEVRPLRLSQHAQTMPSLVVCTNTGQWLCGAAAVAAQFDPTATVVTSPKLLLDTAHLRRDPTGYPPHSAGEPGLGLQRFQPDAALSPATIAKKATAALLRHILHIAAQAHGGIAPSVLILTHPMSWPDELINDYVHIAASVTSALVVPVAEPIAAAYHYQTTQVAAAPRRCAVVDIGGGTLDVAVIDRDPQSGVMTVIATGGEAIGGRRIDQQVFTWLESTLLRQGHPTADLGRTPSPAQHEGVVAQSDTAAHNSADSLALWAAITTAKEVLSDAAQAHIAVPGDQPRTVQLTRDEFSALITPTVQRMVELTGQVLQDANDLRPVDPAGETDFQLFLTGGVSRIPAVQRQLASIAPIATLDDPKTVVARGALPYVLEQVLPQQLATSDHAVDSALAQVVTRWHAATSPANTTVAATSASTPAAAATAALAPHGFSVRRRPRMLRRRRLVGYLGGIALLCGAGLLAWGIAAEKPPISTTANNDWRKSATQEAQPTGDPSPDYRSVAQLRAVFPPAFAQRLQDCAPVANTDNYATAVMLHCDYHTIDDQLIAVEIIGDAATRNRIASSTRAIRGGLGTHASPLPDLGRDIRVLGVEGDIIESLPLGIMVDMDRPQPLAVMEDIAAMLTADTASSSLSPEHH</sequence>
<name>A0A3G6JAV7_9CORY</name>
<evidence type="ECO:0000256" key="6">
    <source>
        <dbReference type="SAM" id="MobiDB-lite"/>
    </source>
</evidence>
<dbReference type="InterPro" id="IPR043129">
    <property type="entry name" value="ATPase_NBD"/>
</dbReference>
<dbReference type="KEGG" id="ccho:CCHOA_03465"/>
<keyword evidence="5" id="KW-0143">Chaperone</keyword>
<keyword evidence="2" id="KW-0547">Nucleotide-binding</keyword>
<evidence type="ECO:0000313" key="8">
    <source>
        <dbReference type="EMBL" id="AZA13104.1"/>
    </source>
</evidence>
<keyword evidence="7" id="KW-0812">Transmembrane</keyword>
<dbReference type="InterPro" id="IPR013126">
    <property type="entry name" value="Hsp_70_fam"/>
</dbReference>
<comment type="similarity">
    <text evidence="1">Belongs to the heat shock protein 70 family.</text>
</comment>
<dbReference type="RefSeq" id="WP_123926771.1">
    <property type="nucleotide sequence ID" value="NZ_CP033896.1"/>
</dbReference>
<evidence type="ECO:0000256" key="3">
    <source>
        <dbReference type="ARBA" id="ARBA00022840"/>
    </source>
</evidence>
<keyword evidence="7" id="KW-1133">Transmembrane helix</keyword>
<dbReference type="PROSITE" id="PS01036">
    <property type="entry name" value="HSP70_3"/>
    <property type="match status" value="1"/>
</dbReference>
<dbReference type="GO" id="GO:0005524">
    <property type="term" value="F:ATP binding"/>
    <property type="evidence" value="ECO:0007669"/>
    <property type="project" value="UniProtKB-KW"/>
</dbReference>
<dbReference type="PANTHER" id="PTHR42749">
    <property type="entry name" value="CELL SHAPE-DETERMINING PROTEIN MREB"/>
    <property type="match status" value="1"/>
</dbReference>
<evidence type="ECO:0000313" key="9">
    <source>
        <dbReference type="Proteomes" id="UP000269019"/>
    </source>
</evidence>
<evidence type="ECO:0000256" key="1">
    <source>
        <dbReference type="ARBA" id="ARBA00007381"/>
    </source>
</evidence>
<dbReference type="EMBL" id="CP033896">
    <property type="protein sequence ID" value="AZA13104.1"/>
    <property type="molecule type" value="Genomic_DNA"/>
</dbReference>
<dbReference type="OrthoDB" id="9766019at2"/>
<dbReference type="Gene3D" id="3.30.420.40">
    <property type="match status" value="2"/>
</dbReference>
<dbReference type="PANTHER" id="PTHR42749:SF1">
    <property type="entry name" value="CELL SHAPE-DETERMINING PROTEIN MREB"/>
    <property type="match status" value="1"/>
</dbReference>
<dbReference type="Pfam" id="PF00012">
    <property type="entry name" value="HSP70"/>
    <property type="match status" value="1"/>
</dbReference>
<dbReference type="InterPro" id="IPR018181">
    <property type="entry name" value="Heat_shock_70_CS"/>
</dbReference>
<keyword evidence="9" id="KW-1185">Reference proteome</keyword>
<dbReference type="SUPFAM" id="SSF53067">
    <property type="entry name" value="Actin-like ATPase domain"/>
    <property type="match status" value="2"/>
</dbReference>
<proteinExistence type="inferred from homology"/>
<gene>
    <name evidence="8" type="primary">dnaK3</name>
    <name evidence="8" type="ORF">CCHOA_03465</name>
</gene>
<reference evidence="8 9" key="1">
    <citation type="submission" date="2018-11" db="EMBL/GenBank/DDBJ databases">
        <authorList>
            <person name="Kleinhagauer T."/>
            <person name="Glaeser S.P."/>
            <person name="Spergser J."/>
            <person name="Ruckert C."/>
            <person name="Kaempfer P."/>
            <person name="Busse H.-J."/>
        </authorList>
    </citation>
    <scope>NUCLEOTIDE SEQUENCE [LARGE SCALE GENOMIC DNA]</scope>
    <source>
        <strain evidence="8 9">200CH</strain>
    </source>
</reference>
<evidence type="ECO:0000256" key="2">
    <source>
        <dbReference type="ARBA" id="ARBA00022741"/>
    </source>
</evidence>
<feature type="region of interest" description="Disordered" evidence="6">
    <location>
        <begin position="502"/>
        <end position="524"/>
    </location>
</feature>
<accession>A0A3G6JAV7</accession>
<dbReference type="GO" id="GO:0140662">
    <property type="term" value="F:ATP-dependent protein folding chaperone"/>
    <property type="evidence" value="ECO:0007669"/>
    <property type="project" value="InterPro"/>
</dbReference>
<protein>
    <submittedName>
        <fullName evidence="8">Chaperone protein DnaK</fullName>
    </submittedName>
</protein>
<keyword evidence="3" id="KW-0067">ATP-binding</keyword>
<evidence type="ECO:0000256" key="5">
    <source>
        <dbReference type="ARBA" id="ARBA00023186"/>
    </source>
</evidence>
<organism evidence="8 9">
    <name type="scientific">Corynebacterium choanae</name>
    <dbReference type="NCBI Taxonomy" id="1862358"/>
    <lineage>
        <taxon>Bacteria</taxon>
        <taxon>Bacillati</taxon>
        <taxon>Actinomycetota</taxon>
        <taxon>Actinomycetes</taxon>
        <taxon>Mycobacteriales</taxon>
        <taxon>Corynebacteriaceae</taxon>
        <taxon>Corynebacterium</taxon>
    </lineage>
</organism>
<dbReference type="Proteomes" id="UP000269019">
    <property type="component" value="Chromosome"/>
</dbReference>
<keyword evidence="7" id="KW-0472">Membrane</keyword>
<evidence type="ECO:0000256" key="7">
    <source>
        <dbReference type="SAM" id="Phobius"/>
    </source>
</evidence>
<dbReference type="AlphaFoldDB" id="A0A3G6JAV7"/>
<keyword evidence="4" id="KW-0346">Stress response</keyword>
<evidence type="ECO:0000256" key="4">
    <source>
        <dbReference type="ARBA" id="ARBA00023016"/>
    </source>
</evidence>
<dbReference type="Gene3D" id="3.90.640.10">
    <property type="entry name" value="Actin, Chain A, domain 4"/>
    <property type="match status" value="1"/>
</dbReference>
<feature type="transmembrane region" description="Helical" evidence="7">
    <location>
        <begin position="473"/>
        <end position="494"/>
    </location>
</feature>